<evidence type="ECO:0000256" key="1">
    <source>
        <dbReference type="SAM" id="MobiDB-lite"/>
    </source>
</evidence>
<name>A0A6L7GHU1_9SPHN</name>
<organism evidence="2 3">
    <name type="scientific">Allopontixanthobacter confluentis</name>
    <dbReference type="NCBI Taxonomy" id="1849021"/>
    <lineage>
        <taxon>Bacteria</taxon>
        <taxon>Pseudomonadati</taxon>
        <taxon>Pseudomonadota</taxon>
        <taxon>Alphaproteobacteria</taxon>
        <taxon>Sphingomonadales</taxon>
        <taxon>Erythrobacteraceae</taxon>
        <taxon>Allopontixanthobacter</taxon>
    </lineage>
</organism>
<dbReference type="EMBL" id="WTYU01000001">
    <property type="protein sequence ID" value="MXP14488.1"/>
    <property type="molecule type" value="Genomic_DNA"/>
</dbReference>
<dbReference type="AlphaFoldDB" id="A0A6L7GHU1"/>
<gene>
    <name evidence="2" type="ORF">GRI44_06955</name>
</gene>
<accession>A0A6L7GHU1</accession>
<comment type="caution">
    <text evidence="2">The sequence shown here is derived from an EMBL/GenBank/DDBJ whole genome shotgun (WGS) entry which is preliminary data.</text>
</comment>
<feature type="region of interest" description="Disordered" evidence="1">
    <location>
        <begin position="59"/>
        <end position="83"/>
    </location>
</feature>
<protein>
    <submittedName>
        <fullName evidence="2">Uncharacterized protein</fullName>
    </submittedName>
</protein>
<keyword evidence="3" id="KW-1185">Reference proteome</keyword>
<proteinExistence type="predicted"/>
<evidence type="ECO:0000313" key="2">
    <source>
        <dbReference type="EMBL" id="MXP14488.1"/>
    </source>
</evidence>
<sequence>MAFETGRMRRQNHDRSILTWKKHITSLALWARLNHIAGKISGERGLGRRVIRQFWLHSAKGGDPMSHGSARGSVSFRTEHYRR</sequence>
<reference evidence="2 3" key="1">
    <citation type="submission" date="2019-12" db="EMBL/GenBank/DDBJ databases">
        <title>Genomic-based taxomic classification of the family Erythrobacteraceae.</title>
        <authorList>
            <person name="Xu L."/>
        </authorList>
    </citation>
    <scope>NUCLEOTIDE SEQUENCE [LARGE SCALE GENOMIC DNA]</scope>
    <source>
        <strain evidence="2 3">KCTC 52259</strain>
    </source>
</reference>
<dbReference type="RefSeq" id="WP_160600641.1">
    <property type="nucleotide sequence ID" value="NZ_WTYU01000001.1"/>
</dbReference>
<dbReference type="Proteomes" id="UP000473531">
    <property type="component" value="Unassembled WGS sequence"/>
</dbReference>
<evidence type="ECO:0000313" key="3">
    <source>
        <dbReference type="Proteomes" id="UP000473531"/>
    </source>
</evidence>